<dbReference type="InterPro" id="IPR036380">
    <property type="entry name" value="Isochorismatase-like_sf"/>
</dbReference>
<organism evidence="3 4">
    <name type="scientific">Pseudoduganella lurida</name>
    <dbReference type="NCBI Taxonomy" id="1036180"/>
    <lineage>
        <taxon>Bacteria</taxon>
        <taxon>Pseudomonadati</taxon>
        <taxon>Pseudomonadota</taxon>
        <taxon>Betaproteobacteria</taxon>
        <taxon>Burkholderiales</taxon>
        <taxon>Oxalobacteraceae</taxon>
        <taxon>Telluria group</taxon>
        <taxon>Pseudoduganella</taxon>
    </lineage>
</organism>
<dbReference type="PANTHER" id="PTHR43540:SF15">
    <property type="entry name" value="BLR5631 PROTEIN"/>
    <property type="match status" value="1"/>
</dbReference>
<gene>
    <name evidence="3" type="ORF">IP91_03657</name>
</gene>
<dbReference type="OrthoDB" id="5360912at2"/>
<dbReference type="Gene3D" id="3.40.50.850">
    <property type="entry name" value="Isochorismatase-like"/>
    <property type="match status" value="1"/>
</dbReference>
<dbReference type="GO" id="GO:0016787">
    <property type="term" value="F:hydrolase activity"/>
    <property type="evidence" value="ECO:0007669"/>
    <property type="project" value="UniProtKB-KW"/>
</dbReference>
<dbReference type="Proteomes" id="UP000318431">
    <property type="component" value="Unassembled WGS sequence"/>
</dbReference>
<evidence type="ECO:0000256" key="1">
    <source>
        <dbReference type="ARBA" id="ARBA00022801"/>
    </source>
</evidence>
<evidence type="ECO:0000259" key="2">
    <source>
        <dbReference type="Pfam" id="PF00857"/>
    </source>
</evidence>
<name>A0A562R3N1_9BURK</name>
<accession>A0A562R3N1</accession>
<feature type="domain" description="Isochorismatase-like" evidence="2">
    <location>
        <begin position="22"/>
        <end position="199"/>
    </location>
</feature>
<dbReference type="PANTHER" id="PTHR43540">
    <property type="entry name" value="PEROXYUREIDOACRYLATE/UREIDOACRYLATE AMIDOHYDROLASE-RELATED"/>
    <property type="match status" value="1"/>
</dbReference>
<dbReference type="Pfam" id="PF00857">
    <property type="entry name" value="Isochorismatase"/>
    <property type="match status" value="1"/>
</dbReference>
<dbReference type="RefSeq" id="WP_145650534.1">
    <property type="nucleotide sequence ID" value="NZ_VLLB01000006.1"/>
</dbReference>
<comment type="caution">
    <text evidence="3">The sequence shown here is derived from an EMBL/GenBank/DDBJ whole genome shotgun (WGS) entry which is preliminary data.</text>
</comment>
<keyword evidence="1" id="KW-0378">Hydrolase</keyword>
<protein>
    <submittedName>
        <fullName evidence="3">Nicotinamidase-related amidase</fullName>
    </submittedName>
</protein>
<sequence length="209" mass="21907">MSPTIRSIAGAVRTGAIEPRRTALVLVDFQNEYFNGRLPLPGAAAALTRAQALVEHADRHGIAVFHVRHVNASGASLFARGSLASQIHQALTPAAGHHVLEKSMVATFAGTPLDGMLRERGIGTLLVAGLMTHMCVSTLVREARAFGPGRDYGVLVAGDACATRDIDSWDGDGVVPSAMLHRAALTALADNFAEVLTTAALLDLPIQGE</sequence>
<evidence type="ECO:0000313" key="3">
    <source>
        <dbReference type="EMBL" id="TWI63685.1"/>
    </source>
</evidence>
<dbReference type="EMBL" id="VLLB01000006">
    <property type="protein sequence ID" value="TWI63685.1"/>
    <property type="molecule type" value="Genomic_DNA"/>
</dbReference>
<dbReference type="AlphaFoldDB" id="A0A562R3N1"/>
<dbReference type="SUPFAM" id="SSF52499">
    <property type="entry name" value="Isochorismatase-like hydrolases"/>
    <property type="match status" value="1"/>
</dbReference>
<reference evidence="3 4" key="1">
    <citation type="journal article" date="2015" name="Stand. Genomic Sci.">
        <title>Genomic Encyclopedia of Bacterial and Archaeal Type Strains, Phase III: the genomes of soil and plant-associated and newly described type strains.</title>
        <authorList>
            <person name="Whitman W.B."/>
            <person name="Woyke T."/>
            <person name="Klenk H.P."/>
            <person name="Zhou Y."/>
            <person name="Lilburn T.G."/>
            <person name="Beck B.J."/>
            <person name="De Vos P."/>
            <person name="Vandamme P."/>
            <person name="Eisen J.A."/>
            <person name="Garrity G."/>
            <person name="Hugenholtz P."/>
            <person name="Kyrpides N.C."/>
        </authorList>
    </citation>
    <scope>NUCLEOTIDE SEQUENCE [LARGE SCALE GENOMIC DNA]</scope>
    <source>
        <strain evidence="3 4">CGMCC 1.10822</strain>
    </source>
</reference>
<dbReference type="InterPro" id="IPR050272">
    <property type="entry name" value="Isochorismatase-like_hydrls"/>
</dbReference>
<proteinExistence type="predicted"/>
<evidence type="ECO:0000313" key="4">
    <source>
        <dbReference type="Proteomes" id="UP000318431"/>
    </source>
</evidence>
<dbReference type="InterPro" id="IPR000868">
    <property type="entry name" value="Isochorismatase-like_dom"/>
</dbReference>
<keyword evidence="4" id="KW-1185">Reference proteome</keyword>